<dbReference type="Gene3D" id="1.20.1300.20">
    <property type="entry name" value="Peptidase C65 Otubain, subdomain 2"/>
    <property type="match status" value="1"/>
</dbReference>
<dbReference type="PROSITE" id="PS50802">
    <property type="entry name" value="OTU"/>
    <property type="match status" value="1"/>
</dbReference>
<name>A0AAV9HDQ7_9PEZI</name>
<dbReference type="GO" id="GO:0006508">
    <property type="term" value="P:proteolysis"/>
    <property type="evidence" value="ECO:0007669"/>
    <property type="project" value="UniProtKB-KW"/>
</dbReference>
<dbReference type="InterPro" id="IPR042467">
    <property type="entry name" value="Peptidase_C65_otubain_sub2"/>
</dbReference>
<accession>A0AAV9HDQ7</accession>
<dbReference type="InterPro" id="IPR003323">
    <property type="entry name" value="OTU_dom"/>
</dbReference>
<evidence type="ECO:0000256" key="3">
    <source>
        <dbReference type="ARBA" id="ARBA00022670"/>
    </source>
</evidence>
<dbReference type="InterPro" id="IPR038765">
    <property type="entry name" value="Papain-like_cys_pep_sf"/>
</dbReference>
<dbReference type="GO" id="GO:0005634">
    <property type="term" value="C:nucleus"/>
    <property type="evidence" value="ECO:0007669"/>
    <property type="project" value="TreeGrafter"/>
</dbReference>
<keyword evidence="4" id="KW-0833">Ubl conjugation pathway</keyword>
<keyword evidence="5" id="KW-0378">Hydrolase</keyword>
<dbReference type="Pfam" id="PF10275">
    <property type="entry name" value="Peptidase_C65"/>
    <property type="match status" value="1"/>
</dbReference>
<feature type="compositionally biased region" description="Basic and acidic residues" evidence="7">
    <location>
        <begin position="560"/>
        <end position="570"/>
    </location>
</feature>
<reference evidence="9" key="1">
    <citation type="journal article" date="2023" name="Mol. Phylogenet. Evol.">
        <title>Genome-scale phylogeny and comparative genomics of the fungal order Sordariales.</title>
        <authorList>
            <person name="Hensen N."/>
            <person name="Bonometti L."/>
            <person name="Westerberg I."/>
            <person name="Brannstrom I.O."/>
            <person name="Guillou S."/>
            <person name="Cros-Aarteil S."/>
            <person name="Calhoun S."/>
            <person name="Haridas S."/>
            <person name="Kuo A."/>
            <person name="Mondo S."/>
            <person name="Pangilinan J."/>
            <person name="Riley R."/>
            <person name="LaButti K."/>
            <person name="Andreopoulos B."/>
            <person name="Lipzen A."/>
            <person name="Chen C."/>
            <person name="Yan M."/>
            <person name="Daum C."/>
            <person name="Ng V."/>
            <person name="Clum A."/>
            <person name="Steindorff A."/>
            <person name="Ohm R.A."/>
            <person name="Martin F."/>
            <person name="Silar P."/>
            <person name="Natvig D.O."/>
            <person name="Lalanne C."/>
            <person name="Gautier V."/>
            <person name="Ament-Velasquez S.L."/>
            <person name="Kruys A."/>
            <person name="Hutchinson M.I."/>
            <person name="Powell A.J."/>
            <person name="Barry K."/>
            <person name="Miller A.N."/>
            <person name="Grigoriev I.V."/>
            <person name="Debuchy R."/>
            <person name="Gladieux P."/>
            <person name="Hiltunen Thoren M."/>
            <person name="Johannesson H."/>
        </authorList>
    </citation>
    <scope>NUCLEOTIDE SEQUENCE</scope>
    <source>
        <strain evidence="9">PSN324</strain>
    </source>
</reference>
<proteinExistence type="predicted"/>
<keyword evidence="3" id="KW-0645">Protease</keyword>
<feature type="domain" description="OTU" evidence="8">
    <location>
        <begin position="176"/>
        <end position="393"/>
    </location>
</feature>
<feature type="region of interest" description="Disordered" evidence="7">
    <location>
        <begin position="553"/>
        <end position="580"/>
    </location>
</feature>
<dbReference type="AlphaFoldDB" id="A0AAV9HDQ7"/>
<dbReference type="CDD" id="cd22749">
    <property type="entry name" value="Otubain_C65"/>
    <property type="match status" value="1"/>
</dbReference>
<dbReference type="PANTHER" id="PTHR12931:SF15">
    <property type="entry name" value="UBIQUITIN THIOESTERASE OTUBAIN-LIKE"/>
    <property type="match status" value="1"/>
</dbReference>
<dbReference type="EC" id="3.4.19.12" evidence="2"/>
<dbReference type="GO" id="GO:0071108">
    <property type="term" value="P:protein K48-linked deubiquitination"/>
    <property type="evidence" value="ECO:0007669"/>
    <property type="project" value="TreeGrafter"/>
</dbReference>
<dbReference type="Proteomes" id="UP001321749">
    <property type="component" value="Unassembled WGS sequence"/>
</dbReference>
<comment type="catalytic activity">
    <reaction evidence="1">
        <text>Thiol-dependent hydrolysis of ester, thioester, amide, peptide and isopeptide bonds formed by the C-terminal Gly of ubiquitin (a 76-residue protein attached to proteins as an intracellular targeting signal).</text>
        <dbReference type="EC" id="3.4.19.12"/>
    </reaction>
</comment>
<evidence type="ECO:0000256" key="7">
    <source>
        <dbReference type="SAM" id="MobiDB-lite"/>
    </source>
</evidence>
<evidence type="ECO:0000256" key="4">
    <source>
        <dbReference type="ARBA" id="ARBA00022786"/>
    </source>
</evidence>
<reference evidence="9" key="2">
    <citation type="submission" date="2023-06" db="EMBL/GenBank/DDBJ databases">
        <authorList>
            <consortium name="Lawrence Berkeley National Laboratory"/>
            <person name="Mondo S.J."/>
            <person name="Hensen N."/>
            <person name="Bonometti L."/>
            <person name="Westerberg I."/>
            <person name="Brannstrom I.O."/>
            <person name="Guillou S."/>
            <person name="Cros-Aarteil S."/>
            <person name="Calhoun S."/>
            <person name="Haridas S."/>
            <person name="Kuo A."/>
            <person name="Pangilinan J."/>
            <person name="Riley R."/>
            <person name="Labutti K."/>
            <person name="Andreopoulos B."/>
            <person name="Lipzen A."/>
            <person name="Chen C."/>
            <person name="Yanf M."/>
            <person name="Daum C."/>
            <person name="Ng V."/>
            <person name="Clum A."/>
            <person name="Steindorff A."/>
            <person name="Ohm R."/>
            <person name="Martin F."/>
            <person name="Silar P."/>
            <person name="Natvig D."/>
            <person name="Lalanne C."/>
            <person name="Gautier V."/>
            <person name="Ament-Velasquez S.L."/>
            <person name="Kruys A."/>
            <person name="Hutchinson M.I."/>
            <person name="Powell A.J."/>
            <person name="Barry K."/>
            <person name="Miller A.N."/>
            <person name="Grigoriev I.V."/>
            <person name="Debuchy R."/>
            <person name="Gladieux P."/>
            <person name="Thoren M.H."/>
            <person name="Johannesson H."/>
        </authorList>
    </citation>
    <scope>NUCLEOTIDE SEQUENCE</scope>
    <source>
        <strain evidence="9">PSN324</strain>
    </source>
</reference>
<sequence>MFQPESAPYIHQVSAGGYGLQHSLPEYTFEETPLRLAGSTGAGGYGGARLGTAGASGAESLIYSPLFSTTNAGVGPASSPVGAFDFHTTSATTHAITSTIPASSHHQHGTSPPHFIKMEPNQDIIAQEAAARDYQPPQVEGPPIGEKTLSTAITAEYAKADPIYVQKTMALPETYSHYRPVLGDGNCGWRAIAFGYFETLAKGGNKELILSEKQRLEGLNSYIENVGGFQSYVFQDFADETFLLLQKLADLAADPENALTQLFDTFNGAEVANSVMYHFRLLASSYLKGNRERFGAFVPMDAVPAESAVDAYCSTHLERHGVEIEHLGLVLLVDVLLKPAGFALEVAYLDRSPGSEVNTYRFPEEANGQHPSTLGPMIHLLYRPDHYDLLYPTEPIPLPAPITLQVHRVGFSQNYDMAATPAAMHSFGAVDFNPLSLIPGYGAPPPGLGSVLDTSPSPLSTYSTSPVSPWVSSPFPDTPPQQVAPVHIPVSAPLNPAPPVAAPMHPTPPLQLHPLRFSEYCQMPEYVENDTWREPSFQTSSFKNSHFNVAHYNNPNFQPEEYKPGDDDVPPRSTKKRASV</sequence>
<dbReference type="EMBL" id="MU865091">
    <property type="protein sequence ID" value="KAK4457910.1"/>
    <property type="molecule type" value="Genomic_DNA"/>
</dbReference>
<keyword evidence="10" id="KW-1185">Reference proteome</keyword>
<protein>
    <recommendedName>
        <fullName evidence="2">ubiquitinyl hydrolase 1</fullName>
        <ecNumber evidence="2">3.4.19.12</ecNumber>
    </recommendedName>
</protein>
<evidence type="ECO:0000259" key="8">
    <source>
        <dbReference type="PROSITE" id="PS50802"/>
    </source>
</evidence>
<dbReference type="InterPro" id="IPR019400">
    <property type="entry name" value="Peptidase_C65_otubain"/>
</dbReference>
<dbReference type="GO" id="GO:0004843">
    <property type="term" value="F:cysteine-type deubiquitinase activity"/>
    <property type="evidence" value="ECO:0007669"/>
    <property type="project" value="UniProtKB-EC"/>
</dbReference>
<evidence type="ECO:0000256" key="5">
    <source>
        <dbReference type="ARBA" id="ARBA00022801"/>
    </source>
</evidence>
<gene>
    <name evidence="9" type="ORF">QBC42DRAFT_30704</name>
</gene>
<organism evidence="9 10">
    <name type="scientific">Cladorrhinum samala</name>
    <dbReference type="NCBI Taxonomy" id="585594"/>
    <lineage>
        <taxon>Eukaryota</taxon>
        <taxon>Fungi</taxon>
        <taxon>Dikarya</taxon>
        <taxon>Ascomycota</taxon>
        <taxon>Pezizomycotina</taxon>
        <taxon>Sordariomycetes</taxon>
        <taxon>Sordariomycetidae</taxon>
        <taxon>Sordariales</taxon>
        <taxon>Podosporaceae</taxon>
        <taxon>Cladorrhinum</taxon>
    </lineage>
</organism>
<evidence type="ECO:0000313" key="9">
    <source>
        <dbReference type="EMBL" id="KAK4457910.1"/>
    </source>
</evidence>
<dbReference type="InterPro" id="IPR042468">
    <property type="entry name" value="Peptidase_C65_otubain_sub1"/>
</dbReference>
<dbReference type="PANTHER" id="PTHR12931">
    <property type="entry name" value="UBIQUITIN THIOLESTERASE PROTEIN OTUB"/>
    <property type="match status" value="1"/>
</dbReference>
<evidence type="ECO:0000256" key="1">
    <source>
        <dbReference type="ARBA" id="ARBA00000707"/>
    </source>
</evidence>
<comment type="caution">
    <text evidence="9">The sequence shown here is derived from an EMBL/GenBank/DDBJ whole genome shotgun (WGS) entry which is preliminary data.</text>
</comment>
<dbReference type="Gene3D" id="3.30.200.60">
    <property type="entry name" value="Peptidase C65 Otubain, subdomain 1"/>
    <property type="match status" value="1"/>
</dbReference>
<evidence type="ECO:0000256" key="2">
    <source>
        <dbReference type="ARBA" id="ARBA00012759"/>
    </source>
</evidence>
<evidence type="ECO:0000313" key="10">
    <source>
        <dbReference type="Proteomes" id="UP001321749"/>
    </source>
</evidence>
<dbReference type="SUPFAM" id="SSF54001">
    <property type="entry name" value="Cysteine proteinases"/>
    <property type="match status" value="1"/>
</dbReference>
<dbReference type="GO" id="GO:0043130">
    <property type="term" value="F:ubiquitin binding"/>
    <property type="evidence" value="ECO:0007669"/>
    <property type="project" value="TreeGrafter"/>
</dbReference>
<evidence type="ECO:0000256" key="6">
    <source>
        <dbReference type="ARBA" id="ARBA00022807"/>
    </source>
</evidence>
<keyword evidence="6" id="KW-0788">Thiol protease</keyword>